<evidence type="ECO:0000313" key="2">
    <source>
        <dbReference type="Proteomes" id="UP001054252"/>
    </source>
</evidence>
<name>A0AAV5L151_9ROSI</name>
<dbReference type="Proteomes" id="UP001054252">
    <property type="component" value="Unassembled WGS sequence"/>
</dbReference>
<dbReference type="EMBL" id="BPVZ01000087">
    <property type="protein sequence ID" value="GKV30567.1"/>
    <property type="molecule type" value="Genomic_DNA"/>
</dbReference>
<evidence type="ECO:0000313" key="1">
    <source>
        <dbReference type="EMBL" id="GKV30567.1"/>
    </source>
</evidence>
<accession>A0AAV5L151</accession>
<organism evidence="1 2">
    <name type="scientific">Rubroshorea leprosula</name>
    <dbReference type="NCBI Taxonomy" id="152421"/>
    <lineage>
        <taxon>Eukaryota</taxon>
        <taxon>Viridiplantae</taxon>
        <taxon>Streptophyta</taxon>
        <taxon>Embryophyta</taxon>
        <taxon>Tracheophyta</taxon>
        <taxon>Spermatophyta</taxon>
        <taxon>Magnoliopsida</taxon>
        <taxon>eudicotyledons</taxon>
        <taxon>Gunneridae</taxon>
        <taxon>Pentapetalae</taxon>
        <taxon>rosids</taxon>
        <taxon>malvids</taxon>
        <taxon>Malvales</taxon>
        <taxon>Dipterocarpaceae</taxon>
        <taxon>Rubroshorea</taxon>
    </lineage>
</organism>
<sequence length="48" mass="5632">MDDVISHHFSINYLLAWHLFLLGVDGEMSVHVLWNPKPRHASNYLTEK</sequence>
<reference evidence="1 2" key="1">
    <citation type="journal article" date="2021" name="Commun. Biol.">
        <title>The genome of Shorea leprosula (Dipterocarpaceae) highlights the ecological relevance of drought in aseasonal tropical rainforests.</title>
        <authorList>
            <person name="Ng K.K.S."/>
            <person name="Kobayashi M.J."/>
            <person name="Fawcett J.A."/>
            <person name="Hatakeyama M."/>
            <person name="Paape T."/>
            <person name="Ng C.H."/>
            <person name="Ang C.C."/>
            <person name="Tnah L.H."/>
            <person name="Lee C.T."/>
            <person name="Nishiyama T."/>
            <person name="Sese J."/>
            <person name="O'Brien M.J."/>
            <person name="Copetti D."/>
            <person name="Mohd Noor M.I."/>
            <person name="Ong R.C."/>
            <person name="Putra M."/>
            <person name="Sireger I.Z."/>
            <person name="Indrioko S."/>
            <person name="Kosugi Y."/>
            <person name="Izuno A."/>
            <person name="Isagi Y."/>
            <person name="Lee S.L."/>
            <person name="Shimizu K.K."/>
        </authorList>
    </citation>
    <scope>NUCLEOTIDE SEQUENCE [LARGE SCALE GENOMIC DNA]</scope>
    <source>
        <strain evidence="1">214</strain>
    </source>
</reference>
<comment type="caution">
    <text evidence="1">The sequence shown here is derived from an EMBL/GenBank/DDBJ whole genome shotgun (WGS) entry which is preliminary data.</text>
</comment>
<gene>
    <name evidence="1" type="ORF">SLEP1_g39368</name>
</gene>
<dbReference type="AlphaFoldDB" id="A0AAV5L151"/>
<protein>
    <submittedName>
        <fullName evidence="1">Uncharacterized protein</fullName>
    </submittedName>
</protein>
<keyword evidence="2" id="KW-1185">Reference proteome</keyword>
<proteinExistence type="predicted"/>